<evidence type="ECO:0000256" key="1">
    <source>
        <dbReference type="ARBA" id="ARBA00022679"/>
    </source>
</evidence>
<evidence type="ECO:0000313" key="4">
    <source>
        <dbReference type="EMBL" id="SMP25321.1"/>
    </source>
</evidence>
<dbReference type="PANTHER" id="PTHR43877">
    <property type="entry name" value="AMINOALKYLPHOSPHONATE N-ACETYLTRANSFERASE-RELATED-RELATED"/>
    <property type="match status" value="1"/>
</dbReference>
<dbReference type="PANTHER" id="PTHR43877:SF2">
    <property type="entry name" value="AMINOALKYLPHOSPHONATE N-ACETYLTRANSFERASE-RELATED"/>
    <property type="match status" value="1"/>
</dbReference>
<name>A0ABY1P5I0_9HYPH</name>
<dbReference type="SUPFAM" id="SSF55729">
    <property type="entry name" value="Acyl-CoA N-acyltransferases (Nat)"/>
    <property type="match status" value="1"/>
</dbReference>
<dbReference type="Pfam" id="PF13673">
    <property type="entry name" value="Acetyltransf_10"/>
    <property type="match status" value="1"/>
</dbReference>
<keyword evidence="1" id="KW-0808">Transferase</keyword>
<sequence>MTIEIDLAGVGEADQLLRLQKRAFRKEAERNGDLQIAPMVETLPDLEAAFGSHTALIARDKDAIVGAVRLRVQDGVCHIGRLFVAPEYQGRGIGRKLFQAAEAEGGSAGSFRLVTGKLSTANIRLYESLGYKITGESMENGRTPLVVMEKQKSGPQRPL</sequence>
<organism evidence="4 5">
    <name type="scientific">Roseibium denhamense</name>
    <dbReference type="NCBI Taxonomy" id="76305"/>
    <lineage>
        <taxon>Bacteria</taxon>
        <taxon>Pseudomonadati</taxon>
        <taxon>Pseudomonadota</taxon>
        <taxon>Alphaproteobacteria</taxon>
        <taxon>Hyphomicrobiales</taxon>
        <taxon>Stappiaceae</taxon>
        <taxon>Roseibium</taxon>
    </lineage>
</organism>
<accession>A0ABY1P5I0</accession>
<dbReference type="RefSeq" id="WP_155194045.1">
    <property type="nucleotide sequence ID" value="NZ_BAAAEA010000002.1"/>
</dbReference>
<keyword evidence="5" id="KW-1185">Reference proteome</keyword>
<dbReference type="InterPro" id="IPR000182">
    <property type="entry name" value="GNAT_dom"/>
</dbReference>
<dbReference type="PROSITE" id="PS51186">
    <property type="entry name" value="GNAT"/>
    <property type="match status" value="1"/>
</dbReference>
<evidence type="ECO:0000256" key="2">
    <source>
        <dbReference type="ARBA" id="ARBA00023315"/>
    </source>
</evidence>
<dbReference type="Gene3D" id="3.40.630.30">
    <property type="match status" value="1"/>
</dbReference>
<evidence type="ECO:0000313" key="5">
    <source>
        <dbReference type="Proteomes" id="UP001157914"/>
    </source>
</evidence>
<dbReference type="EMBL" id="FXTT01000003">
    <property type="protein sequence ID" value="SMP25321.1"/>
    <property type="molecule type" value="Genomic_DNA"/>
</dbReference>
<reference evidence="4 5" key="1">
    <citation type="submission" date="2017-05" db="EMBL/GenBank/DDBJ databases">
        <authorList>
            <person name="Varghese N."/>
            <person name="Submissions S."/>
        </authorList>
    </citation>
    <scope>NUCLEOTIDE SEQUENCE [LARGE SCALE GENOMIC DNA]</scope>
    <source>
        <strain evidence="4 5">DSM 15949</strain>
    </source>
</reference>
<comment type="caution">
    <text evidence="4">The sequence shown here is derived from an EMBL/GenBank/DDBJ whole genome shotgun (WGS) entry which is preliminary data.</text>
</comment>
<dbReference type="InterPro" id="IPR050832">
    <property type="entry name" value="Bact_Acetyltransf"/>
</dbReference>
<keyword evidence="2" id="KW-0012">Acyltransferase</keyword>
<dbReference type="CDD" id="cd04301">
    <property type="entry name" value="NAT_SF"/>
    <property type="match status" value="1"/>
</dbReference>
<protein>
    <submittedName>
        <fullName evidence="4">Acetyltransferase (GNAT) domain-containing protein</fullName>
    </submittedName>
</protein>
<proteinExistence type="predicted"/>
<gene>
    <name evidence="4" type="ORF">SAMN06265374_2544</name>
</gene>
<dbReference type="Proteomes" id="UP001157914">
    <property type="component" value="Unassembled WGS sequence"/>
</dbReference>
<evidence type="ECO:0000259" key="3">
    <source>
        <dbReference type="PROSITE" id="PS51186"/>
    </source>
</evidence>
<feature type="domain" description="N-acetyltransferase" evidence="3">
    <location>
        <begin position="3"/>
        <end position="153"/>
    </location>
</feature>
<dbReference type="InterPro" id="IPR016181">
    <property type="entry name" value="Acyl_CoA_acyltransferase"/>
</dbReference>